<dbReference type="eggNOG" id="ENOG50336XT">
    <property type="taxonomic scope" value="Bacteria"/>
</dbReference>
<evidence type="ECO:0008006" key="4">
    <source>
        <dbReference type="Google" id="ProtNLM"/>
    </source>
</evidence>
<dbReference type="EMBL" id="ACJN02000002">
    <property type="protein sequence ID" value="EFI34713.1"/>
    <property type="molecule type" value="Genomic_DNA"/>
</dbReference>
<keyword evidence="3" id="KW-1185">Reference proteome</keyword>
<accession>D6SPN7</accession>
<feature type="region of interest" description="Disordered" evidence="1">
    <location>
        <begin position="1"/>
        <end position="62"/>
    </location>
</feature>
<reference evidence="2" key="1">
    <citation type="submission" date="2010-05" db="EMBL/GenBank/DDBJ databases">
        <title>The draft genome of Desulfonatronospira thiodismutans ASO3-1.</title>
        <authorList>
            <consortium name="US DOE Joint Genome Institute (JGI-PGF)"/>
            <person name="Lucas S."/>
            <person name="Copeland A."/>
            <person name="Lapidus A."/>
            <person name="Cheng J.-F."/>
            <person name="Bruce D."/>
            <person name="Goodwin L."/>
            <person name="Pitluck S."/>
            <person name="Chertkov O."/>
            <person name="Brettin T."/>
            <person name="Detter J.C."/>
            <person name="Han C."/>
            <person name="Land M.L."/>
            <person name="Hauser L."/>
            <person name="Kyrpides N."/>
            <person name="Mikhailova N."/>
            <person name="Muyzer G."/>
            <person name="Woyke T."/>
        </authorList>
    </citation>
    <scope>NUCLEOTIDE SEQUENCE [LARGE SCALE GENOMIC DNA]</scope>
    <source>
        <strain evidence="2">ASO3-1</strain>
    </source>
</reference>
<organism evidence="2 3">
    <name type="scientific">Desulfonatronospira thiodismutans ASO3-1</name>
    <dbReference type="NCBI Taxonomy" id="555779"/>
    <lineage>
        <taxon>Bacteria</taxon>
        <taxon>Pseudomonadati</taxon>
        <taxon>Thermodesulfobacteriota</taxon>
        <taxon>Desulfovibrionia</taxon>
        <taxon>Desulfovibrionales</taxon>
        <taxon>Desulfonatronovibrionaceae</taxon>
        <taxon>Desulfonatronospira</taxon>
    </lineage>
</organism>
<comment type="caution">
    <text evidence="2">The sequence shown here is derived from an EMBL/GenBank/DDBJ whole genome shotgun (WGS) entry which is preliminary data.</text>
</comment>
<evidence type="ECO:0000256" key="1">
    <source>
        <dbReference type="SAM" id="MobiDB-lite"/>
    </source>
</evidence>
<sequence length="571" mass="64878">MINMGPGSENLEKTSRGYQYSTPGFLNPLTGEKKTERDPSRPNLFSVLGRSPRSSATGHRSFAEEAKGDTYRTDGFAGRVWGIGWDDNVTKVMNIILQLTLERRPPEIVNLVGWSRGAVTCLRIANRIFDDLKYQVKINILAVDPVPGGTTEVTYDMKMIPPNVQYYLAIIALDDDRKNFQPIDRTEIICPEPGAVINLKKYRGGEDKHKIHNPPSNPPLPPSIHFLPFPGNHSTVVGAFKKLSEVDPGSLAVSDMVRHISKNFLSYHGTVFSQSYMDDPIQNVEDILHYYKIINSSKELIRERSASSFYGGKIVGGGYQERKVRKMNRILHTSMPDLFLNDHEHYCYDILKKFGRYKSCRSQNDFDIDVKNSSYVILKEKMPGWSDKYVKKYFDIPPQAHPQSMGLVNQASDTQSVKSYGVNIKNGQHWVKRVGGTGTYVSLKNLNTIKMFIQGNSSNTETLLPEKYTKDSKIISQDEWVKFSRSGFFAKRKRIIHVDEALNVYRNSFEYMDSVSSKEKSLHLRQTVQKAFNVVSACNYYLAHGGDREVAVKCLLWVVVKDVEFIRSILN</sequence>
<evidence type="ECO:0000313" key="2">
    <source>
        <dbReference type="EMBL" id="EFI34713.1"/>
    </source>
</evidence>
<name>D6SPN7_9BACT</name>
<gene>
    <name evidence="2" type="ORF">Dthio_PD2086</name>
</gene>
<evidence type="ECO:0000313" key="3">
    <source>
        <dbReference type="Proteomes" id="UP000005496"/>
    </source>
</evidence>
<protein>
    <recommendedName>
        <fullName evidence="4">DUF5621 domain-containing protein</fullName>
    </recommendedName>
</protein>
<dbReference type="Proteomes" id="UP000005496">
    <property type="component" value="Unassembled WGS sequence"/>
</dbReference>
<dbReference type="AlphaFoldDB" id="D6SPN7"/>
<proteinExistence type="predicted"/>
<feature type="compositionally biased region" description="Basic and acidic residues" evidence="1">
    <location>
        <begin position="31"/>
        <end position="40"/>
    </location>
</feature>